<protein>
    <submittedName>
        <fullName evidence="2">Uncharacterized protein</fullName>
    </submittedName>
</protein>
<reference evidence="2 3" key="1">
    <citation type="submission" date="2020-08" db="EMBL/GenBank/DDBJ databases">
        <title>Sequencing the genomes of 1000 actinobacteria strains.</title>
        <authorList>
            <person name="Klenk H.-P."/>
        </authorList>
    </citation>
    <scope>NUCLEOTIDE SEQUENCE [LARGE SCALE GENOMIC DNA]</scope>
    <source>
        <strain evidence="2 3">DSM 43851</strain>
    </source>
</reference>
<proteinExistence type="predicted"/>
<organism evidence="2 3">
    <name type="scientific">Kutzneria kofuensis</name>
    <dbReference type="NCBI Taxonomy" id="103725"/>
    <lineage>
        <taxon>Bacteria</taxon>
        <taxon>Bacillati</taxon>
        <taxon>Actinomycetota</taxon>
        <taxon>Actinomycetes</taxon>
        <taxon>Pseudonocardiales</taxon>
        <taxon>Pseudonocardiaceae</taxon>
        <taxon>Kutzneria</taxon>
    </lineage>
</organism>
<dbReference type="RefSeq" id="WP_184868194.1">
    <property type="nucleotide sequence ID" value="NZ_BAAAWY010000016.1"/>
</dbReference>
<keyword evidence="3" id="KW-1185">Reference proteome</keyword>
<name>A0A7W9NKE4_9PSEU</name>
<gene>
    <name evidence="2" type="ORF">BJ998_007753</name>
</gene>
<dbReference type="EMBL" id="JACHIR010000001">
    <property type="protein sequence ID" value="MBB5896557.1"/>
    <property type="molecule type" value="Genomic_DNA"/>
</dbReference>
<evidence type="ECO:0000256" key="1">
    <source>
        <dbReference type="SAM" id="MobiDB-lite"/>
    </source>
</evidence>
<sequence>MVANAARTSGQERRQFRDFPAAEGVSSHHINALLRHEQASMGDLRRKRVVSLG</sequence>
<evidence type="ECO:0000313" key="2">
    <source>
        <dbReference type="EMBL" id="MBB5896557.1"/>
    </source>
</evidence>
<feature type="region of interest" description="Disordered" evidence="1">
    <location>
        <begin position="1"/>
        <end position="24"/>
    </location>
</feature>
<comment type="caution">
    <text evidence="2">The sequence shown here is derived from an EMBL/GenBank/DDBJ whole genome shotgun (WGS) entry which is preliminary data.</text>
</comment>
<dbReference type="Proteomes" id="UP000585638">
    <property type="component" value="Unassembled WGS sequence"/>
</dbReference>
<accession>A0A7W9NKE4</accession>
<evidence type="ECO:0000313" key="3">
    <source>
        <dbReference type="Proteomes" id="UP000585638"/>
    </source>
</evidence>
<dbReference type="AlphaFoldDB" id="A0A7W9NKE4"/>